<organism evidence="2 3">
    <name type="scientific">Allomesorhizobium camelthorni</name>
    <dbReference type="NCBI Taxonomy" id="475069"/>
    <lineage>
        <taxon>Bacteria</taxon>
        <taxon>Pseudomonadati</taxon>
        <taxon>Pseudomonadota</taxon>
        <taxon>Alphaproteobacteria</taxon>
        <taxon>Hyphomicrobiales</taxon>
        <taxon>Phyllobacteriaceae</taxon>
        <taxon>Allomesorhizobium</taxon>
    </lineage>
</organism>
<comment type="caution">
    <text evidence="2">The sequence shown here is derived from an EMBL/GenBank/DDBJ whole genome shotgun (WGS) entry which is preliminary data.</text>
</comment>
<dbReference type="Pfam" id="PF22187">
    <property type="entry name" value="DUF6946"/>
    <property type="match status" value="1"/>
</dbReference>
<name>A0A6G4W584_9HYPH</name>
<feature type="domain" description="DUF6946" evidence="1">
    <location>
        <begin position="12"/>
        <end position="220"/>
    </location>
</feature>
<evidence type="ECO:0000313" key="3">
    <source>
        <dbReference type="Proteomes" id="UP001642900"/>
    </source>
</evidence>
<accession>A0A6G4W584</accession>
<sequence length="226" mass="24962">MMGERMTRVHIPSSGPTAWQAFLAKPDLHWQTGYSAKTLAHCWEGADGLPPEIARMFDAPAELLLALPEYKVPLPGGTTQSQNDVFALVRHADQTCAAMIEGKVNEPFDKTVAEWLGTPSEGKQMRLSHICQLLGLDPEQPPLHLCYQLLHRTASALIEARRFKTDEAAMIIHSFSPKRLRFDDFAALLNVFGLSAEPDTAVSTTLPSGQRLRLGWASGDPRFLAM</sequence>
<keyword evidence="3" id="KW-1185">Reference proteome</keyword>
<gene>
    <name evidence="2" type="ORF">G6N73_00975</name>
</gene>
<reference evidence="2 3" key="1">
    <citation type="submission" date="2020-02" db="EMBL/GenBank/DDBJ databases">
        <title>Genome sequence of strain CCNWXJ40-4.</title>
        <authorList>
            <person name="Gao J."/>
            <person name="Sun J."/>
        </authorList>
    </citation>
    <scope>NUCLEOTIDE SEQUENCE [LARGE SCALE GENOMIC DNA]</scope>
    <source>
        <strain evidence="2 3">CCNWXJ 40-4</strain>
    </source>
</reference>
<evidence type="ECO:0000313" key="2">
    <source>
        <dbReference type="EMBL" id="NGO49759.1"/>
    </source>
</evidence>
<dbReference type="Proteomes" id="UP001642900">
    <property type="component" value="Unassembled WGS sequence"/>
</dbReference>
<dbReference type="InterPro" id="IPR054024">
    <property type="entry name" value="DUF6946"/>
</dbReference>
<evidence type="ECO:0000259" key="1">
    <source>
        <dbReference type="Pfam" id="PF22187"/>
    </source>
</evidence>
<proteinExistence type="predicted"/>
<protein>
    <recommendedName>
        <fullName evidence="1">DUF6946 domain-containing protein</fullName>
    </recommendedName>
</protein>
<dbReference type="EMBL" id="JAAKZF010000001">
    <property type="protein sequence ID" value="NGO49759.1"/>
    <property type="molecule type" value="Genomic_DNA"/>
</dbReference>
<dbReference type="AlphaFoldDB" id="A0A6G4W584"/>